<dbReference type="InterPro" id="IPR011527">
    <property type="entry name" value="ABC1_TM_dom"/>
</dbReference>
<evidence type="ECO:0000256" key="3">
    <source>
        <dbReference type="ARBA" id="ARBA00022692"/>
    </source>
</evidence>
<evidence type="ECO:0000256" key="8">
    <source>
        <dbReference type="SAM" id="MobiDB-lite"/>
    </source>
</evidence>
<feature type="transmembrane region" description="Helical" evidence="9">
    <location>
        <begin position="870"/>
        <end position="890"/>
    </location>
</feature>
<feature type="transmembrane region" description="Helical" evidence="9">
    <location>
        <begin position="725"/>
        <end position="752"/>
    </location>
</feature>
<comment type="similarity">
    <text evidence="2">Belongs to the ABC transporter superfamily. ABCB family. Multidrug resistance exporter (TC 3.A.1.201) subfamily.</text>
</comment>
<evidence type="ECO:0000256" key="7">
    <source>
        <dbReference type="ARBA" id="ARBA00023136"/>
    </source>
</evidence>
<dbReference type="InterPro" id="IPR027417">
    <property type="entry name" value="P-loop_NTPase"/>
</dbReference>
<keyword evidence="3 9" id="KW-0812">Transmembrane</keyword>
<feature type="transmembrane region" description="Helical" evidence="9">
    <location>
        <begin position="132"/>
        <end position="153"/>
    </location>
</feature>
<evidence type="ECO:0000256" key="1">
    <source>
        <dbReference type="ARBA" id="ARBA00004141"/>
    </source>
</evidence>
<evidence type="ECO:0008006" key="14">
    <source>
        <dbReference type="Google" id="ProtNLM"/>
    </source>
</evidence>
<feature type="transmembrane region" description="Helical" evidence="9">
    <location>
        <begin position="343"/>
        <end position="363"/>
    </location>
</feature>
<dbReference type="CDD" id="cd18577">
    <property type="entry name" value="ABC_6TM_Pgp_ABCB1_D1_like"/>
    <property type="match status" value="1"/>
</dbReference>
<dbReference type="PANTHER" id="PTHR43394:SF27">
    <property type="entry name" value="ATP-DEPENDENT TRANSLOCASE ABCB1-LIKE"/>
    <property type="match status" value="1"/>
</dbReference>
<dbReference type="InterPro" id="IPR003593">
    <property type="entry name" value="AAA+_ATPase"/>
</dbReference>
<dbReference type="Pfam" id="PF00005">
    <property type="entry name" value="ABC_tran"/>
    <property type="match status" value="2"/>
</dbReference>
<dbReference type="CDD" id="cd18578">
    <property type="entry name" value="ABC_6TM_Pgp_ABCB1_D2_like"/>
    <property type="match status" value="1"/>
</dbReference>
<dbReference type="InterPro" id="IPR036640">
    <property type="entry name" value="ABC1_TM_sf"/>
</dbReference>
<evidence type="ECO:0000256" key="4">
    <source>
        <dbReference type="ARBA" id="ARBA00022741"/>
    </source>
</evidence>
<evidence type="ECO:0000313" key="12">
    <source>
        <dbReference type="EMBL" id="KAL0955119.1"/>
    </source>
</evidence>
<comment type="subcellular location">
    <subcellularLocation>
        <location evidence="1">Membrane</location>
        <topology evidence="1">Multi-pass membrane protein</topology>
    </subcellularLocation>
</comment>
<dbReference type="PANTHER" id="PTHR43394">
    <property type="entry name" value="ATP-DEPENDENT PERMEASE MDL1, MITOCHONDRIAL"/>
    <property type="match status" value="1"/>
</dbReference>
<keyword evidence="6 9" id="KW-1133">Transmembrane helix</keyword>
<gene>
    <name evidence="12" type="ORF">HGRIS_004034</name>
</gene>
<organism evidence="12 13">
    <name type="scientific">Hohenbuehelia grisea</name>
    <dbReference type="NCBI Taxonomy" id="104357"/>
    <lineage>
        <taxon>Eukaryota</taxon>
        <taxon>Fungi</taxon>
        <taxon>Dikarya</taxon>
        <taxon>Basidiomycota</taxon>
        <taxon>Agaricomycotina</taxon>
        <taxon>Agaricomycetes</taxon>
        <taxon>Agaricomycetidae</taxon>
        <taxon>Agaricales</taxon>
        <taxon>Pleurotineae</taxon>
        <taxon>Pleurotaceae</taxon>
        <taxon>Hohenbuehelia</taxon>
    </lineage>
</organism>
<dbReference type="InterPro" id="IPR003439">
    <property type="entry name" value="ABC_transporter-like_ATP-bd"/>
</dbReference>
<keyword evidence="13" id="KW-1185">Reference proteome</keyword>
<feature type="transmembrane region" description="Helical" evidence="9">
    <location>
        <begin position="63"/>
        <end position="87"/>
    </location>
</feature>
<keyword evidence="4" id="KW-0547">Nucleotide-binding</keyword>
<dbReference type="PROSITE" id="PS00211">
    <property type="entry name" value="ABC_TRANSPORTER_1"/>
    <property type="match status" value="2"/>
</dbReference>
<feature type="domain" description="ABC transmembrane type-1" evidence="11">
    <location>
        <begin position="68"/>
        <end position="372"/>
    </location>
</feature>
<feature type="transmembrane region" description="Helical" evidence="9">
    <location>
        <begin position="230"/>
        <end position="251"/>
    </location>
</feature>
<evidence type="ECO:0000256" key="2">
    <source>
        <dbReference type="ARBA" id="ARBA00007577"/>
    </source>
</evidence>
<protein>
    <recommendedName>
        <fullName evidence="14">P-loop containing nucleoside triphosphate hydrolase protein</fullName>
    </recommendedName>
</protein>
<dbReference type="PROSITE" id="PS50893">
    <property type="entry name" value="ABC_TRANSPORTER_2"/>
    <property type="match status" value="2"/>
</dbReference>
<evidence type="ECO:0000256" key="5">
    <source>
        <dbReference type="ARBA" id="ARBA00022840"/>
    </source>
</evidence>
<feature type="transmembrane region" description="Helical" evidence="9">
    <location>
        <begin position="308"/>
        <end position="331"/>
    </location>
</feature>
<feature type="transmembrane region" description="Helical" evidence="9">
    <location>
        <begin position="205"/>
        <end position="224"/>
    </location>
</feature>
<dbReference type="PROSITE" id="PS50929">
    <property type="entry name" value="ABC_TM1F"/>
    <property type="match status" value="2"/>
</dbReference>
<feature type="region of interest" description="Disordered" evidence="8">
    <location>
        <begin position="1"/>
        <end position="39"/>
    </location>
</feature>
<reference evidence="13" key="1">
    <citation type="submission" date="2024-06" db="EMBL/GenBank/DDBJ databases">
        <title>Multi-omics analyses provide insights into the biosynthesis of the anticancer antibiotic pleurotin in Hohenbuehelia grisea.</title>
        <authorList>
            <person name="Weaver J.A."/>
            <person name="Alberti F."/>
        </authorList>
    </citation>
    <scope>NUCLEOTIDE SEQUENCE [LARGE SCALE GENOMIC DNA]</scope>
    <source>
        <strain evidence="13">T-177</strain>
    </source>
</reference>
<dbReference type="SMART" id="SM00382">
    <property type="entry name" value="AAA"/>
    <property type="match status" value="2"/>
</dbReference>
<dbReference type="Pfam" id="PF00664">
    <property type="entry name" value="ABC_membrane"/>
    <property type="match status" value="2"/>
</dbReference>
<comment type="caution">
    <text evidence="12">The sequence shown here is derived from an EMBL/GenBank/DDBJ whole genome shotgun (WGS) entry which is preliminary data.</text>
</comment>
<evidence type="ECO:0000259" key="10">
    <source>
        <dbReference type="PROSITE" id="PS50893"/>
    </source>
</evidence>
<feature type="transmembrane region" description="Helical" evidence="9">
    <location>
        <begin position="955"/>
        <end position="976"/>
    </location>
</feature>
<sequence>MSNSQDQKTDTPPGPTPFNSVTKKSDEQEDHSSTVKLNPQQDSEILMAVPFSDMFRYMTASELFFNGIGLVAAAAAGAAQPLMSLFFGNLTQAFVDFGRAVAASHSGIGSADSGIVDAATSFRQAAAKDALYLVYMGIGICVCTYVYMYTWMYSAELNAKRVRERYLKAVLHQEISWYDETGAGEIATRIQNDTHLYQQGISEKVAHVVCYMSAFFTGFIYAYARSWRLALTLTSILPGMMLAGGSMNALLSKLTPITLTHVADGGTLAEEAFSNIRSAQAFGSQNILSALFQSHVDKAKKIEIKASIIQGIGVSAMFFVIYAAHALAFSFGTTLINANHGTAGEVVGVFMSILLGSAMMSLIPTEMQAITTGRGAAAKLFATIDRTPDIDSSSTGGLTPEAVEGHISFEHVQFSYPSRPHVPVIGNLSINVRAGQSVALVGASGSGKSTVVSLIERFYDPLSGVVKLDGHNVKDLNLKWLRSHVGLVSQEPVLFAQTVMDNVAHGLINTPYEHAPAEERFRLIKEACIKANAHDFITRLAQGYDTLVGERGLLLSGGQKQRIAIARAIVSNPPVLLLDEATSALDTQSESIVQNALAKASAGRTTITIAHRLSTIKDADVIYVLDNGAIVEFGTHEVLLRKRGGAYTKLAEAQALRETAGQRDPRDLPAEDTADVIQGDADFGTGTVATKGAEVSTGLSVTKRDEEFSLTYIMEHMARLAREQWLQYAIGIIACIVNGAVHPAVGVIYAKGVEGFSSEDPHQRRFLGDRNALWFFILAIIAAIATGLQIYLLGSAAAVLTEKLRTGSFKAVLRQDIEYFDEDDHSTGSLTSRLSSNPQKFNGLAGATLGGIIKSLATVVVGSILGLAFIWKIGLVGTACTPLLIGTGFIRLRVVVMKDQENKAAHEQSAQLACEAAGAIRTVASLTREDQCLAMYRGSLDAPLRRSKRSALWSSLLYALSQSMTFFVTALVFWYGSVLVARQEFTTFQFFAGLMSTVFSAQQAGNVFSHVPDVSSAKSAGSDLIKLLESKANTDAKSLSGKPVKRDRVHGGIRFDNVAFSYPTRPRNQVLHGLSLTIQPGSYIALVGPSGCGKSTLIQLIERFYNPSSGRILLDGEAIDALNVEQYRSQIALVSQEPTLYAGTIRFNILLGATTSPSEVTQEQLEAACRDANILDFIKTLPDGFDTQVGGKGAQLSGGQKQRIAIARALLRNPKVLLLDEATSALDSTSEHVVQAALDQAAQGRTTIAVAHRLSTIQNADCIYFIKEGQIAERGTHDELINKRGHYYAFAQLQAERM</sequence>
<evidence type="ECO:0000313" key="13">
    <source>
        <dbReference type="Proteomes" id="UP001556367"/>
    </source>
</evidence>
<keyword evidence="7 9" id="KW-0472">Membrane</keyword>
<dbReference type="Gene3D" id="1.20.1560.10">
    <property type="entry name" value="ABC transporter type 1, transmembrane domain"/>
    <property type="match status" value="1"/>
</dbReference>
<dbReference type="SUPFAM" id="SSF90123">
    <property type="entry name" value="ABC transporter transmembrane region"/>
    <property type="match status" value="2"/>
</dbReference>
<dbReference type="SUPFAM" id="SSF52540">
    <property type="entry name" value="P-loop containing nucleoside triphosphate hydrolases"/>
    <property type="match status" value="2"/>
</dbReference>
<feature type="domain" description="ABC transporter" evidence="10">
    <location>
        <begin position="407"/>
        <end position="652"/>
    </location>
</feature>
<dbReference type="Proteomes" id="UP001556367">
    <property type="component" value="Unassembled WGS sequence"/>
</dbReference>
<dbReference type="EMBL" id="JASNQZ010000007">
    <property type="protein sequence ID" value="KAL0955119.1"/>
    <property type="molecule type" value="Genomic_DNA"/>
</dbReference>
<dbReference type="CDD" id="cd03249">
    <property type="entry name" value="ABC_MTABC3_MDL1_MDL2"/>
    <property type="match status" value="2"/>
</dbReference>
<name>A0ABR3JHL4_9AGAR</name>
<proteinExistence type="inferred from homology"/>
<feature type="domain" description="ABC transmembrane type-1" evidence="11">
    <location>
        <begin position="729"/>
        <end position="1016"/>
    </location>
</feature>
<feature type="compositionally biased region" description="Basic and acidic residues" evidence="8">
    <location>
        <begin position="23"/>
        <end position="33"/>
    </location>
</feature>
<dbReference type="Gene3D" id="3.40.50.300">
    <property type="entry name" value="P-loop containing nucleotide triphosphate hydrolases"/>
    <property type="match status" value="2"/>
</dbReference>
<evidence type="ECO:0000256" key="9">
    <source>
        <dbReference type="SAM" id="Phobius"/>
    </source>
</evidence>
<dbReference type="InterPro" id="IPR039421">
    <property type="entry name" value="Type_1_exporter"/>
</dbReference>
<evidence type="ECO:0000259" key="11">
    <source>
        <dbReference type="PROSITE" id="PS50929"/>
    </source>
</evidence>
<keyword evidence="5" id="KW-0067">ATP-binding</keyword>
<feature type="transmembrane region" description="Helical" evidence="9">
    <location>
        <begin position="772"/>
        <end position="800"/>
    </location>
</feature>
<feature type="domain" description="ABC transporter" evidence="10">
    <location>
        <begin position="1053"/>
        <end position="1293"/>
    </location>
</feature>
<feature type="transmembrane region" description="Helical" evidence="9">
    <location>
        <begin position="841"/>
        <end position="864"/>
    </location>
</feature>
<dbReference type="InterPro" id="IPR017871">
    <property type="entry name" value="ABC_transporter-like_CS"/>
</dbReference>
<evidence type="ECO:0000256" key="6">
    <source>
        <dbReference type="ARBA" id="ARBA00022989"/>
    </source>
</evidence>
<accession>A0ABR3JHL4</accession>